<organism evidence="3 4">
    <name type="scientific">Subtercola lobariae</name>
    <dbReference type="NCBI Taxonomy" id="1588641"/>
    <lineage>
        <taxon>Bacteria</taxon>
        <taxon>Bacillati</taxon>
        <taxon>Actinomycetota</taxon>
        <taxon>Actinomycetes</taxon>
        <taxon>Micrococcales</taxon>
        <taxon>Microbacteriaceae</taxon>
        <taxon>Subtercola</taxon>
    </lineage>
</organism>
<dbReference type="EMBL" id="BMGP01000003">
    <property type="protein sequence ID" value="GGF28007.1"/>
    <property type="molecule type" value="Genomic_DNA"/>
</dbReference>
<feature type="domain" description="DUF1214" evidence="1">
    <location>
        <begin position="362"/>
        <end position="478"/>
    </location>
</feature>
<keyword evidence="4" id="KW-1185">Reference proteome</keyword>
<dbReference type="SUPFAM" id="SSF160935">
    <property type="entry name" value="VPA0735-like"/>
    <property type="match status" value="1"/>
</dbReference>
<dbReference type="InterPro" id="IPR010679">
    <property type="entry name" value="DUF1254"/>
</dbReference>
<dbReference type="InterPro" id="IPR037049">
    <property type="entry name" value="DUF1214_C_sf"/>
</dbReference>
<reference evidence="3 4" key="1">
    <citation type="journal article" date="2014" name="Int. J. Syst. Evol. Microbiol.">
        <title>Complete genome sequence of Corynebacterium casei LMG S-19264T (=DSM 44701T), isolated from a smear-ripened cheese.</title>
        <authorList>
            <consortium name="US DOE Joint Genome Institute (JGI-PGF)"/>
            <person name="Walter F."/>
            <person name="Albersmeier A."/>
            <person name="Kalinowski J."/>
            <person name="Ruckert C."/>
        </authorList>
    </citation>
    <scope>NUCLEOTIDE SEQUENCE [LARGE SCALE GENOMIC DNA]</scope>
    <source>
        <strain evidence="3 4">CGMCC 1.12976</strain>
    </source>
</reference>
<dbReference type="Gene3D" id="2.60.120.600">
    <property type="entry name" value="Domain of unknown function DUF1214, C-terminal domain"/>
    <property type="match status" value="1"/>
</dbReference>
<dbReference type="AlphaFoldDB" id="A0A917B6R1"/>
<feature type="domain" description="DUF1254" evidence="2">
    <location>
        <begin position="88"/>
        <end position="213"/>
    </location>
</feature>
<dbReference type="Gene3D" id="2.60.40.1610">
    <property type="entry name" value="Domain of unknown function DUF1254"/>
    <property type="match status" value="1"/>
</dbReference>
<name>A0A917B6R1_9MICO</name>
<comment type="caution">
    <text evidence="3">The sequence shown here is derived from an EMBL/GenBank/DDBJ whole genome shotgun (WGS) entry which is preliminary data.</text>
</comment>
<dbReference type="Pfam" id="PF06863">
    <property type="entry name" value="DUF1254"/>
    <property type="match status" value="1"/>
</dbReference>
<dbReference type="InterPro" id="IPR037050">
    <property type="entry name" value="DUF1254_sf"/>
</dbReference>
<dbReference type="Proteomes" id="UP000598775">
    <property type="component" value="Unassembled WGS sequence"/>
</dbReference>
<evidence type="ECO:0000259" key="1">
    <source>
        <dbReference type="Pfam" id="PF06742"/>
    </source>
</evidence>
<gene>
    <name evidence="3" type="ORF">GCM10011399_21590</name>
</gene>
<proteinExistence type="predicted"/>
<evidence type="ECO:0000313" key="3">
    <source>
        <dbReference type="EMBL" id="GGF28007.1"/>
    </source>
</evidence>
<dbReference type="RefSeq" id="WP_188677973.1">
    <property type="nucleotide sequence ID" value="NZ_BMGP01000003.1"/>
</dbReference>
<protein>
    <recommendedName>
        <fullName evidence="5">DUF1254 domain-containing protein</fullName>
    </recommendedName>
</protein>
<evidence type="ECO:0000313" key="4">
    <source>
        <dbReference type="Proteomes" id="UP000598775"/>
    </source>
</evidence>
<dbReference type="Pfam" id="PF06742">
    <property type="entry name" value="DUF1214"/>
    <property type="match status" value="1"/>
</dbReference>
<dbReference type="PANTHER" id="PTHR36509:SF2">
    <property type="entry name" value="BLL3101 PROTEIN"/>
    <property type="match status" value="1"/>
</dbReference>
<sequence length="497" mass="54032">MTEHISVEQTATSFLPGHPNLPHAAGVSAQSASENYVEALARVVFYWAYPGVDTFGRTNVWQIMAGQRGTMLGILPGGPKNHTGGLGDYMSPAQRWVVTPNYDTIYGAGFFDLSSEAVIVQTPTDVPDGHYWTIQIVDVMTNVVHQLGSASATPGGKFLMVGPEWAGEVPDGFLGLLRMPTEVGAVLPRSFATQNPEGKQRARAVLNQLGMYPFSENTEGQFDFAYDSYARNAVFPPGVTAEMIAANPSASRPDWVKPQSFWTDLESMLELVTHFGPDDAPMADQARALVALYKSNDNYRGILDRVATAAYTDLHAAANYIQAGLDVGNGWRRQPNGGLWESDWYGRAIAAVIYIFVNDYHEALYLTRGLDSDGQVLSGLEDYTVTFDADDLPPVDASRGGFWSITMYNAEIFMLANPSNGRVNLGTAYLDAGALRIIDGKLTLYLGAAVPEADDARANWLPAPDGSFCLAVRAYVPDESLIGGSYLMPDVIRVKDR</sequence>
<evidence type="ECO:0008006" key="5">
    <source>
        <dbReference type="Google" id="ProtNLM"/>
    </source>
</evidence>
<evidence type="ECO:0000259" key="2">
    <source>
        <dbReference type="Pfam" id="PF06863"/>
    </source>
</evidence>
<dbReference type="InterPro" id="IPR010621">
    <property type="entry name" value="DUF1214"/>
</dbReference>
<accession>A0A917B6R1</accession>
<dbReference type="PANTHER" id="PTHR36509">
    <property type="entry name" value="BLL3101 PROTEIN"/>
    <property type="match status" value="1"/>
</dbReference>